<dbReference type="EMBL" id="QWEZ01000001">
    <property type="protein sequence ID" value="RRJ84586.1"/>
    <property type="molecule type" value="Genomic_DNA"/>
</dbReference>
<dbReference type="GO" id="GO:0016887">
    <property type="term" value="F:ATP hydrolysis activity"/>
    <property type="evidence" value="ECO:0007669"/>
    <property type="project" value="InterPro"/>
</dbReference>
<dbReference type="InterPro" id="IPR027417">
    <property type="entry name" value="P-loop_NTPase"/>
</dbReference>
<proteinExistence type="predicted"/>
<dbReference type="RefSeq" id="WP_125015017.1">
    <property type="nucleotide sequence ID" value="NZ_QWEZ01000001.1"/>
</dbReference>
<dbReference type="InterPro" id="IPR049945">
    <property type="entry name" value="AAA_22"/>
</dbReference>
<name>A0A3P3VSB9_9GAMM</name>
<organism evidence="2 3">
    <name type="scientific">Aestuariirhabdus litorea</name>
    <dbReference type="NCBI Taxonomy" id="2528527"/>
    <lineage>
        <taxon>Bacteria</taxon>
        <taxon>Pseudomonadati</taxon>
        <taxon>Pseudomonadota</taxon>
        <taxon>Gammaproteobacteria</taxon>
        <taxon>Oceanospirillales</taxon>
        <taxon>Aestuariirhabdaceae</taxon>
        <taxon>Aestuariirhabdus</taxon>
    </lineage>
</organism>
<dbReference type="AlphaFoldDB" id="A0A3P3VSB9"/>
<reference evidence="2 3" key="2">
    <citation type="submission" date="2018-12" db="EMBL/GenBank/DDBJ databases">
        <title>Simiduia agarivorans gen. nov., sp. nov., a marine, agarolytic bacterium isolated from shallow coastal water from Keelung, Taiwan.</title>
        <authorList>
            <person name="Shieh W.Y."/>
        </authorList>
    </citation>
    <scope>NUCLEOTIDE SEQUENCE [LARGE SCALE GENOMIC DNA]</scope>
    <source>
        <strain evidence="2 3">GTF-13</strain>
    </source>
</reference>
<sequence>MYEKYYGFTSKPFQLSPDPRFYFSSRGHSRAMSYLRYGLGQCDGFIIITGGVGTGKTTLIKMLFSDLDQEQIVAANIVTTNIESDDLMRMVSSAFSLPTEGLTKADLLRQFEAFLLACDSHGRRVLLVIDEAQNLPKSSLEELRMLSNFQVNNRPLLQSFLLGQEEFRETLQSDGLEQLRQRVIASCHLAALDRDETKKYIDHRLTFVGWSDNPLIGQTAYDAIYEFTEGVPRRINVFCDRLLLYAYLEELTDINKDVVKAVADEMSAEITHTRSDKGRSDEVSAAATKKLAEIEEAVENVKFTTESLEAAFASRMGTLKKLILSIENLAKQKVE</sequence>
<dbReference type="NCBIfam" id="TIGR03015">
    <property type="entry name" value="pepcterm_ATPase"/>
    <property type="match status" value="1"/>
</dbReference>
<dbReference type="InterPro" id="IPR017466">
    <property type="entry name" value="XrtA-assoc_ATPase-like"/>
</dbReference>
<dbReference type="PANTHER" id="PTHR35894">
    <property type="entry name" value="GENERAL SECRETION PATHWAY PROTEIN A-RELATED"/>
    <property type="match status" value="1"/>
</dbReference>
<dbReference type="PANTHER" id="PTHR35894:SF1">
    <property type="entry name" value="PHOSPHORIBULOKINASE _ URIDINE KINASE FAMILY"/>
    <property type="match status" value="1"/>
</dbReference>
<evidence type="ECO:0000313" key="3">
    <source>
        <dbReference type="Proteomes" id="UP000280792"/>
    </source>
</evidence>
<feature type="domain" description="AAA+ ATPase" evidence="1">
    <location>
        <begin position="42"/>
        <end position="207"/>
    </location>
</feature>
<dbReference type="Gene3D" id="3.40.50.300">
    <property type="entry name" value="P-loop containing nucleotide triphosphate hydrolases"/>
    <property type="match status" value="1"/>
</dbReference>
<accession>A0A3P3VSB9</accession>
<comment type="caution">
    <text evidence="2">The sequence shown here is derived from an EMBL/GenBank/DDBJ whole genome shotgun (WGS) entry which is preliminary data.</text>
</comment>
<keyword evidence="3" id="KW-1185">Reference proteome</keyword>
<evidence type="ECO:0000313" key="2">
    <source>
        <dbReference type="EMBL" id="RRJ84586.1"/>
    </source>
</evidence>
<gene>
    <name evidence="2" type="ORF">D0544_05640</name>
</gene>
<evidence type="ECO:0000259" key="1">
    <source>
        <dbReference type="SMART" id="SM00382"/>
    </source>
</evidence>
<dbReference type="Pfam" id="PF13401">
    <property type="entry name" value="AAA_22"/>
    <property type="match status" value="1"/>
</dbReference>
<reference evidence="2 3" key="1">
    <citation type="submission" date="2018-08" db="EMBL/GenBank/DDBJ databases">
        <authorList>
            <person name="Khan S.A."/>
        </authorList>
    </citation>
    <scope>NUCLEOTIDE SEQUENCE [LARGE SCALE GENOMIC DNA]</scope>
    <source>
        <strain evidence="2 3">GTF-13</strain>
    </source>
</reference>
<dbReference type="InterPro" id="IPR003593">
    <property type="entry name" value="AAA+_ATPase"/>
</dbReference>
<dbReference type="SMART" id="SM00382">
    <property type="entry name" value="AAA"/>
    <property type="match status" value="1"/>
</dbReference>
<dbReference type="SUPFAM" id="SSF52540">
    <property type="entry name" value="P-loop containing nucleoside triphosphate hydrolases"/>
    <property type="match status" value="1"/>
</dbReference>
<dbReference type="Proteomes" id="UP000280792">
    <property type="component" value="Unassembled WGS sequence"/>
</dbReference>
<dbReference type="InterPro" id="IPR052026">
    <property type="entry name" value="ExeA_AAA_ATPase_DNA-bind"/>
</dbReference>
<protein>
    <submittedName>
        <fullName evidence="2">DUF2075 domain-containing protein</fullName>
    </submittedName>
</protein>